<evidence type="ECO:0000313" key="3">
    <source>
        <dbReference type="Proteomes" id="UP000326759"/>
    </source>
</evidence>
<dbReference type="Gene3D" id="3.40.50.300">
    <property type="entry name" value="P-loop containing nucleotide triphosphate hydrolases"/>
    <property type="match status" value="1"/>
</dbReference>
<comment type="caution">
    <text evidence="2">The sequence shown here is derived from an EMBL/GenBank/DDBJ whole genome shotgun (WGS) entry which is preliminary data.</text>
</comment>
<keyword evidence="3" id="KW-1185">Reference proteome</keyword>
<reference evidence="2 3" key="1">
    <citation type="journal article" date="2019" name="PLoS Biol.">
        <title>Sex chromosomes control vertical transmission of feminizing Wolbachia symbionts in an isopod.</title>
        <authorList>
            <person name="Becking T."/>
            <person name="Chebbi M.A."/>
            <person name="Giraud I."/>
            <person name="Moumen B."/>
            <person name="Laverre T."/>
            <person name="Caubet Y."/>
            <person name="Peccoud J."/>
            <person name="Gilbert C."/>
            <person name="Cordaux R."/>
        </authorList>
    </citation>
    <scope>NUCLEOTIDE SEQUENCE [LARGE SCALE GENOMIC DNA]</scope>
    <source>
        <strain evidence="2">ANa2</strain>
        <tissue evidence="2">Whole body excluding digestive tract and cuticle</tissue>
    </source>
</reference>
<feature type="domain" description="Sulfotransferase" evidence="1">
    <location>
        <begin position="59"/>
        <end position="79"/>
    </location>
</feature>
<organism evidence="2 3">
    <name type="scientific">Armadillidium nasatum</name>
    <dbReference type="NCBI Taxonomy" id="96803"/>
    <lineage>
        <taxon>Eukaryota</taxon>
        <taxon>Metazoa</taxon>
        <taxon>Ecdysozoa</taxon>
        <taxon>Arthropoda</taxon>
        <taxon>Crustacea</taxon>
        <taxon>Multicrustacea</taxon>
        <taxon>Malacostraca</taxon>
        <taxon>Eumalacostraca</taxon>
        <taxon>Peracarida</taxon>
        <taxon>Isopoda</taxon>
        <taxon>Oniscidea</taxon>
        <taxon>Crinocheta</taxon>
        <taxon>Armadillidiidae</taxon>
        <taxon>Armadillidium</taxon>
    </lineage>
</organism>
<sequence length="86" mass="9972">MALKSGHRVVPLVFEEAQKQYEQFKAYKTGTIRLDPDGWFLTTSFISFGDKYYDFKFKPSDVVIMTYPKCGTTWTQEVVLDDDSQS</sequence>
<dbReference type="Pfam" id="PF00685">
    <property type="entry name" value="Sulfotransfer_1"/>
    <property type="match status" value="1"/>
</dbReference>
<dbReference type="SUPFAM" id="SSF52540">
    <property type="entry name" value="P-loop containing nucleoside triphosphate hydrolases"/>
    <property type="match status" value="1"/>
</dbReference>
<dbReference type="InterPro" id="IPR000863">
    <property type="entry name" value="Sulfotransferase_dom"/>
</dbReference>
<dbReference type="OrthoDB" id="205623at2759"/>
<dbReference type="InterPro" id="IPR027417">
    <property type="entry name" value="P-loop_NTPase"/>
</dbReference>
<dbReference type="Proteomes" id="UP000326759">
    <property type="component" value="Unassembled WGS sequence"/>
</dbReference>
<name>A0A5N5SZ74_9CRUS</name>
<protein>
    <recommendedName>
        <fullName evidence="1">Sulfotransferase domain-containing protein</fullName>
    </recommendedName>
</protein>
<accession>A0A5N5SZ74</accession>
<dbReference type="AlphaFoldDB" id="A0A5N5SZ74"/>
<evidence type="ECO:0000313" key="2">
    <source>
        <dbReference type="EMBL" id="KAB7497970.1"/>
    </source>
</evidence>
<evidence type="ECO:0000259" key="1">
    <source>
        <dbReference type="Pfam" id="PF00685"/>
    </source>
</evidence>
<dbReference type="EMBL" id="SEYY01019709">
    <property type="protein sequence ID" value="KAB7497970.1"/>
    <property type="molecule type" value="Genomic_DNA"/>
</dbReference>
<proteinExistence type="predicted"/>
<dbReference type="GO" id="GO:0008146">
    <property type="term" value="F:sulfotransferase activity"/>
    <property type="evidence" value="ECO:0007669"/>
    <property type="project" value="InterPro"/>
</dbReference>
<gene>
    <name evidence="2" type="ORF">Anas_03173</name>
</gene>